<reference evidence="2 3" key="1">
    <citation type="submission" date="2019-08" db="EMBL/GenBank/DDBJ databases">
        <authorList>
            <person name="Khan S.A."/>
            <person name="Jeon C.O."/>
            <person name="Jeong S.E."/>
        </authorList>
    </citation>
    <scope>NUCLEOTIDE SEQUENCE [LARGE SCALE GENOMIC DNA]</scope>
    <source>
        <strain evidence="3">IMCC1728</strain>
    </source>
</reference>
<feature type="compositionally biased region" description="Basic residues" evidence="1">
    <location>
        <begin position="79"/>
        <end position="91"/>
    </location>
</feature>
<evidence type="ECO:0000256" key="1">
    <source>
        <dbReference type="SAM" id="MobiDB-lite"/>
    </source>
</evidence>
<sequence length="139" mass="15459">MALPRLWPEESGDSTPTDSVLLAVYAPFGTDETLSTYPEGSSQTLAQHPLYQGLLKVAAQGIHVAALIDRVDDDTGWSRSRRASRPRHRSRRDGSRTWPRRPTRRAFCAMPTGRGRPRRSCSRWRATAPATCPRSTVAS</sequence>
<evidence type="ECO:0000313" key="2">
    <source>
        <dbReference type="EMBL" id="TXC66662.1"/>
    </source>
</evidence>
<dbReference type="EMBL" id="VOPW01000001">
    <property type="protein sequence ID" value="TXC66662.1"/>
    <property type="molecule type" value="Genomic_DNA"/>
</dbReference>
<organism evidence="2 3">
    <name type="scientific">Piscinibacter aquaticus</name>
    <dbReference type="NCBI Taxonomy" id="392597"/>
    <lineage>
        <taxon>Bacteria</taxon>
        <taxon>Pseudomonadati</taxon>
        <taxon>Pseudomonadota</taxon>
        <taxon>Betaproteobacteria</taxon>
        <taxon>Burkholderiales</taxon>
        <taxon>Sphaerotilaceae</taxon>
        <taxon>Piscinibacter</taxon>
    </lineage>
</organism>
<evidence type="ECO:0000313" key="3">
    <source>
        <dbReference type="Proteomes" id="UP000321832"/>
    </source>
</evidence>
<keyword evidence="3" id="KW-1185">Reference proteome</keyword>
<gene>
    <name evidence="2" type="ORF">FSC37_15125</name>
</gene>
<dbReference type="Proteomes" id="UP000321832">
    <property type="component" value="Unassembled WGS sequence"/>
</dbReference>
<name>A0A5C6U121_9BURK</name>
<accession>A0A5C6U121</accession>
<dbReference type="AlphaFoldDB" id="A0A5C6U121"/>
<feature type="region of interest" description="Disordered" evidence="1">
    <location>
        <begin position="74"/>
        <end position="139"/>
    </location>
</feature>
<proteinExistence type="predicted"/>
<protein>
    <submittedName>
        <fullName evidence="2">Uncharacterized protein</fullName>
    </submittedName>
</protein>
<comment type="caution">
    <text evidence="2">The sequence shown here is derived from an EMBL/GenBank/DDBJ whole genome shotgun (WGS) entry which is preliminary data.</text>
</comment>